<accession>A0A090CYJ5</accession>
<organism evidence="2 3">
    <name type="scientific">Candidatus Criblamydia sequanensis CRIB-18</name>
    <dbReference type="NCBI Taxonomy" id="1437425"/>
    <lineage>
        <taxon>Bacteria</taxon>
        <taxon>Pseudomonadati</taxon>
        <taxon>Chlamydiota</taxon>
        <taxon>Chlamydiia</taxon>
        <taxon>Parachlamydiales</taxon>
        <taxon>Candidatus Criblamydiaceae</taxon>
        <taxon>Candidatus Criblamydia</taxon>
    </lineage>
</organism>
<evidence type="ECO:0000313" key="2">
    <source>
        <dbReference type="EMBL" id="CDR33652.1"/>
    </source>
</evidence>
<reference evidence="2" key="1">
    <citation type="submission" date="2013-12" db="EMBL/GenBank/DDBJ databases">
        <authorList>
            <person name="Linke B."/>
        </authorList>
    </citation>
    <scope>NUCLEOTIDE SEQUENCE [LARGE SCALE GENOMIC DNA]</scope>
    <source>
        <strain evidence="2">CRIB-18</strain>
    </source>
</reference>
<keyword evidence="3" id="KW-1185">Reference proteome</keyword>
<comment type="caution">
    <text evidence="2">The sequence shown here is derived from an EMBL/GenBank/DDBJ whole genome shotgun (WGS) entry which is preliminary data.</text>
</comment>
<protein>
    <submittedName>
        <fullName evidence="2">Uncharacterized protein</fullName>
    </submittedName>
</protein>
<dbReference type="RefSeq" id="WP_041017100.1">
    <property type="nucleotide sequence ID" value="NZ_CCEJ010000003.1"/>
</dbReference>
<dbReference type="EMBL" id="CCEJ010000003">
    <property type="protein sequence ID" value="CDR33652.1"/>
    <property type="molecule type" value="Genomic_DNA"/>
</dbReference>
<gene>
    <name evidence="2" type="ORF">CSEC_0823</name>
</gene>
<dbReference type="Pfam" id="PF01391">
    <property type="entry name" value="Collagen"/>
    <property type="match status" value="1"/>
</dbReference>
<proteinExistence type="predicted"/>
<dbReference type="Proteomes" id="UP000031552">
    <property type="component" value="Unassembled WGS sequence"/>
</dbReference>
<name>A0A090CYJ5_9BACT</name>
<dbReference type="InterPro" id="IPR008160">
    <property type="entry name" value="Collagen"/>
</dbReference>
<dbReference type="STRING" id="1437425.CSEC_0823"/>
<reference evidence="2" key="2">
    <citation type="submission" date="2014-09" db="EMBL/GenBank/DDBJ databases">
        <title>Criblamydia sequanensis harbors a mega-plasmid encoding arsenite resistance.</title>
        <authorList>
            <person name="Bertelli C."/>
            <person name="Goesmann A."/>
            <person name="Greub G."/>
        </authorList>
    </citation>
    <scope>NUCLEOTIDE SEQUENCE [LARGE SCALE GENOMIC DNA]</scope>
    <source>
        <strain evidence="2">CRIB-18</strain>
    </source>
</reference>
<dbReference type="AlphaFoldDB" id="A0A090CYJ5"/>
<evidence type="ECO:0000313" key="3">
    <source>
        <dbReference type="Proteomes" id="UP000031552"/>
    </source>
</evidence>
<feature type="compositionally biased region" description="Low complexity" evidence="1">
    <location>
        <begin position="86"/>
        <end position="102"/>
    </location>
</feature>
<feature type="compositionally biased region" description="Gly residues" evidence="1">
    <location>
        <begin position="103"/>
        <end position="128"/>
    </location>
</feature>
<sequence>MTPILHRMTAFVTLCSMVLVTVENRAQENHYNSRPFYQDNCYNQPYFPVYTRSDNAGPPPGSAPYYGPYAAGPYGPNCGPYPYPPANQNNNNNGNGNNNNNGNGNGNGNGHDGHGSGNGGNGGGGGPGSPTRGPYRTPQRCPSPYSVSSCGTLCDSALCFFGAIIGGVGIGLLFNNRGERGKTGLTGDPGIDGIDGTDGATGPQGPIGPVGPQGPIGPEGPPGVTFAEDTTNSITPTFNLQLTAALPAGSSIVPFVIDPAGNFTVGSSFNVGITTPQSILFPTIGPPVLIGTYEFGLQVIAGTIVNPSDLTASVSVAASRDASTTVINIAASDPVISATQYQLVEQFGYGPSGSNIP</sequence>
<evidence type="ECO:0000256" key="1">
    <source>
        <dbReference type="SAM" id="MobiDB-lite"/>
    </source>
</evidence>
<dbReference type="eggNOG" id="ENOG502ZGBW">
    <property type="taxonomic scope" value="Bacteria"/>
</dbReference>
<feature type="region of interest" description="Disordered" evidence="1">
    <location>
        <begin position="82"/>
        <end position="142"/>
    </location>
</feature>